<organism evidence="2 3">
    <name type="scientific">Pseudonocardia zijingensis</name>
    <dbReference type="NCBI Taxonomy" id="153376"/>
    <lineage>
        <taxon>Bacteria</taxon>
        <taxon>Bacillati</taxon>
        <taxon>Actinomycetota</taxon>
        <taxon>Actinomycetes</taxon>
        <taxon>Pseudonocardiales</taxon>
        <taxon>Pseudonocardiaceae</taxon>
        <taxon>Pseudonocardia</taxon>
    </lineage>
</organism>
<comment type="caution">
    <text evidence="2">The sequence shown here is derived from an EMBL/GenBank/DDBJ whole genome shotgun (WGS) entry which is preliminary data.</text>
</comment>
<feature type="transmembrane region" description="Helical" evidence="1">
    <location>
        <begin position="93"/>
        <end position="111"/>
    </location>
</feature>
<sequence>MTSPVLALAFTVLFVITGAGSLVRLVARAGADRTAELAHLAMSGAMAGMAWGWPAGPHTVGGTVQLLVFGVLAVVFAARVLDPAGPDGSAHHLLALAAMVWMVLGMSAAHGHGTHGAAAPAVTQLVTVAFVVAVCAAPFARATGVGQVLMSGGTAAMLLAML</sequence>
<feature type="transmembrane region" description="Helical" evidence="1">
    <location>
        <begin position="6"/>
        <end position="25"/>
    </location>
</feature>
<reference evidence="3" key="1">
    <citation type="journal article" date="2019" name="Int. J. Syst. Evol. Microbiol.">
        <title>The Global Catalogue of Microorganisms (GCM) 10K type strain sequencing project: providing services to taxonomists for standard genome sequencing and annotation.</title>
        <authorList>
            <consortium name="The Broad Institute Genomics Platform"/>
            <consortium name="The Broad Institute Genome Sequencing Center for Infectious Disease"/>
            <person name="Wu L."/>
            <person name="Ma J."/>
        </authorList>
    </citation>
    <scope>NUCLEOTIDE SEQUENCE [LARGE SCALE GENOMIC DNA]</scope>
    <source>
        <strain evidence="3">JCM 11117</strain>
    </source>
</reference>
<proteinExistence type="predicted"/>
<evidence type="ECO:0000313" key="2">
    <source>
        <dbReference type="EMBL" id="GAA0899664.1"/>
    </source>
</evidence>
<dbReference type="Proteomes" id="UP001499967">
    <property type="component" value="Unassembled WGS sequence"/>
</dbReference>
<feature type="transmembrane region" description="Helical" evidence="1">
    <location>
        <begin position="117"/>
        <end position="140"/>
    </location>
</feature>
<name>A0ABP3YS78_9PSEU</name>
<dbReference type="InterPro" id="IPR033458">
    <property type="entry name" value="DUF5134"/>
</dbReference>
<dbReference type="Pfam" id="PF17197">
    <property type="entry name" value="DUF5134"/>
    <property type="match status" value="1"/>
</dbReference>
<gene>
    <name evidence="2" type="ORF">GCM10009559_64590</name>
</gene>
<protein>
    <recommendedName>
        <fullName evidence="4">DUF5134 domain-containing protein</fullName>
    </recommendedName>
</protein>
<keyword evidence="1" id="KW-1133">Transmembrane helix</keyword>
<dbReference type="EMBL" id="BAAAHP010000210">
    <property type="protein sequence ID" value="GAA0899664.1"/>
    <property type="molecule type" value="Genomic_DNA"/>
</dbReference>
<dbReference type="RefSeq" id="WP_343945496.1">
    <property type="nucleotide sequence ID" value="NZ_BAAAHP010000210.1"/>
</dbReference>
<accession>A0ABP3YS78</accession>
<keyword evidence="1" id="KW-0812">Transmembrane</keyword>
<evidence type="ECO:0000313" key="3">
    <source>
        <dbReference type="Proteomes" id="UP001499967"/>
    </source>
</evidence>
<evidence type="ECO:0008006" key="4">
    <source>
        <dbReference type="Google" id="ProtNLM"/>
    </source>
</evidence>
<keyword evidence="1" id="KW-0472">Membrane</keyword>
<keyword evidence="3" id="KW-1185">Reference proteome</keyword>
<evidence type="ECO:0000256" key="1">
    <source>
        <dbReference type="SAM" id="Phobius"/>
    </source>
</evidence>
<feature type="transmembrane region" description="Helical" evidence="1">
    <location>
        <begin position="60"/>
        <end position="81"/>
    </location>
</feature>